<dbReference type="Pfam" id="PF02992">
    <property type="entry name" value="Transposase_21"/>
    <property type="match status" value="1"/>
</dbReference>
<gene>
    <name evidence="1" type="ORF">Sradi_2033100</name>
</gene>
<evidence type="ECO:0000313" key="1">
    <source>
        <dbReference type="EMBL" id="KAL0403923.1"/>
    </source>
</evidence>
<name>A0AAW2TIB1_SESRA</name>
<proteinExistence type="predicted"/>
<dbReference type="AlphaFoldDB" id="A0AAW2TIB1"/>
<dbReference type="EMBL" id="JACGWJ010000008">
    <property type="protein sequence ID" value="KAL0403923.1"/>
    <property type="molecule type" value="Genomic_DNA"/>
</dbReference>
<protein>
    <recommendedName>
        <fullName evidence="2">Transposase</fullName>
    </recommendedName>
</protein>
<dbReference type="InterPro" id="IPR004242">
    <property type="entry name" value="Transposase_21"/>
</dbReference>
<evidence type="ECO:0008006" key="2">
    <source>
        <dbReference type="Google" id="ProtNLM"/>
    </source>
</evidence>
<sequence length="233" mass="26902">MYDKCVKGFVDGYYNWTAHGEAQVLESFEDQPAPICSEALVAPYMRTQWGDYEQMNWDQRMVYDTAGPQFFSTHPEPEVEGANISFPAGRLYASLATAEHMTWYASHVAEESSICYPSDAGNWRYFDRTHPNFALEPRNVRLGLCIDGFAPYRQYGRTYSCWPVIITLYNLSPGMCMNSEYMFRTMVILGQSNPKRLIEVYLEPLIDELLQLWHVGVQTHDHSTNQAFMMRAL</sequence>
<organism evidence="1">
    <name type="scientific">Sesamum radiatum</name>
    <name type="common">Black benniseed</name>
    <dbReference type="NCBI Taxonomy" id="300843"/>
    <lineage>
        <taxon>Eukaryota</taxon>
        <taxon>Viridiplantae</taxon>
        <taxon>Streptophyta</taxon>
        <taxon>Embryophyta</taxon>
        <taxon>Tracheophyta</taxon>
        <taxon>Spermatophyta</taxon>
        <taxon>Magnoliopsida</taxon>
        <taxon>eudicotyledons</taxon>
        <taxon>Gunneridae</taxon>
        <taxon>Pentapetalae</taxon>
        <taxon>asterids</taxon>
        <taxon>lamiids</taxon>
        <taxon>Lamiales</taxon>
        <taxon>Pedaliaceae</taxon>
        <taxon>Sesamum</taxon>
    </lineage>
</organism>
<accession>A0AAW2TIB1</accession>
<reference evidence="1" key="2">
    <citation type="journal article" date="2024" name="Plant">
        <title>Genomic evolution and insights into agronomic trait innovations of Sesamum species.</title>
        <authorList>
            <person name="Miao H."/>
            <person name="Wang L."/>
            <person name="Qu L."/>
            <person name="Liu H."/>
            <person name="Sun Y."/>
            <person name="Le M."/>
            <person name="Wang Q."/>
            <person name="Wei S."/>
            <person name="Zheng Y."/>
            <person name="Lin W."/>
            <person name="Duan Y."/>
            <person name="Cao H."/>
            <person name="Xiong S."/>
            <person name="Wang X."/>
            <person name="Wei L."/>
            <person name="Li C."/>
            <person name="Ma Q."/>
            <person name="Ju M."/>
            <person name="Zhao R."/>
            <person name="Li G."/>
            <person name="Mu C."/>
            <person name="Tian Q."/>
            <person name="Mei H."/>
            <person name="Zhang T."/>
            <person name="Gao T."/>
            <person name="Zhang H."/>
        </authorList>
    </citation>
    <scope>NUCLEOTIDE SEQUENCE</scope>
    <source>
        <strain evidence="1">G02</strain>
    </source>
</reference>
<comment type="caution">
    <text evidence="1">The sequence shown here is derived from an EMBL/GenBank/DDBJ whole genome shotgun (WGS) entry which is preliminary data.</text>
</comment>
<reference evidence="1" key="1">
    <citation type="submission" date="2020-06" db="EMBL/GenBank/DDBJ databases">
        <authorList>
            <person name="Li T."/>
            <person name="Hu X."/>
            <person name="Zhang T."/>
            <person name="Song X."/>
            <person name="Zhang H."/>
            <person name="Dai N."/>
            <person name="Sheng W."/>
            <person name="Hou X."/>
            <person name="Wei L."/>
        </authorList>
    </citation>
    <scope>NUCLEOTIDE SEQUENCE</scope>
    <source>
        <strain evidence="1">G02</strain>
        <tissue evidence="1">Leaf</tissue>
    </source>
</reference>